<proteinExistence type="predicted"/>
<evidence type="ECO:0000313" key="3">
    <source>
        <dbReference type="Proteomes" id="UP001165160"/>
    </source>
</evidence>
<dbReference type="EMBL" id="BRXX01000602">
    <property type="protein sequence ID" value="GMH49720.1"/>
    <property type="molecule type" value="Genomic_DNA"/>
</dbReference>
<keyword evidence="3" id="KW-1185">Reference proteome</keyword>
<dbReference type="Proteomes" id="UP001165160">
    <property type="component" value="Unassembled WGS sequence"/>
</dbReference>
<reference evidence="3" key="1">
    <citation type="journal article" date="2023" name="Commun. Biol.">
        <title>Genome analysis of Parmales, the sister group of diatoms, reveals the evolutionary specialization of diatoms from phago-mixotrophs to photoautotrophs.</title>
        <authorList>
            <person name="Ban H."/>
            <person name="Sato S."/>
            <person name="Yoshikawa S."/>
            <person name="Yamada K."/>
            <person name="Nakamura Y."/>
            <person name="Ichinomiya M."/>
            <person name="Sato N."/>
            <person name="Blanc-Mathieu R."/>
            <person name="Endo H."/>
            <person name="Kuwata A."/>
            <person name="Ogata H."/>
        </authorList>
    </citation>
    <scope>NUCLEOTIDE SEQUENCE [LARGE SCALE GENOMIC DNA]</scope>
    <source>
        <strain evidence="3">NIES 3699</strain>
    </source>
</reference>
<dbReference type="Gene3D" id="3.30.530.20">
    <property type="match status" value="1"/>
</dbReference>
<gene>
    <name evidence="2" type="ORF">TrVE_jg2397</name>
</gene>
<dbReference type="InterPro" id="IPR023393">
    <property type="entry name" value="START-like_dom_sf"/>
</dbReference>
<feature type="coiled-coil region" evidence="1">
    <location>
        <begin position="187"/>
        <end position="214"/>
    </location>
</feature>
<dbReference type="AlphaFoldDB" id="A0A9W6ZGN6"/>
<accession>A0A9W6ZGN6</accession>
<sequence length="456" mass="52172">MQYSRSIKLPGNFQDRLFNCWFTWDHWIEDGQKVYIIAFCPMSEYMGTPHRVNGDESMVLGTTRGLHLLKEITKDTCEWTRAQCVDLNISGVPTSLLNFLAKQQLSKTNKVQENFRRNGLKTKVTMIQRIDVNGIIPTWLVSQKVPYALSVLQQAADYFRQDDLVEAEELRVLSNFLTEELKDEVYTAEENALIDRVSEKLDNLEEKEGTLTKVVSPDVFVKMDTTVVFDVVDHHKTMIGRAVTVLDASVEDCVAWELLRVTRAKMKKQLEEQGGLARTVTPINGHSHIFQNCIDLKVPSFAIREWVGLCVWKWVDEYTLVVCLEDYEDEVRFPKGGAGKKYIRASAESYWKYEKLADSKGLPQTRVTYCQLVDLKGYITKSLTNGKIVWTLMYLSQMREHFDRSLECDARDRAEVVKLIEVAGESCVKRRVIAVSSAWAKDDACLGDAPLTYKCS</sequence>
<organism evidence="2 3">
    <name type="scientific">Triparma verrucosa</name>
    <dbReference type="NCBI Taxonomy" id="1606542"/>
    <lineage>
        <taxon>Eukaryota</taxon>
        <taxon>Sar</taxon>
        <taxon>Stramenopiles</taxon>
        <taxon>Ochrophyta</taxon>
        <taxon>Bolidophyceae</taxon>
        <taxon>Parmales</taxon>
        <taxon>Triparmaceae</taxon>
        <taxon>Triparma</taxon>
    </lineage>
</organism>
<dbReference type="SUPFAM" id="SSF55961">
    <property type="entry name" value="Bet v1-like"/>
    <property type="match status" value="1"/>
</dbReference>
<evidence type="ECO:0000256" key="1">
    <source>
        <dbReference type="SAM" id="Coils"/>
    </source>
</evidence>
<evidence type="ECO:0000313" key="2">
    <source>
        <dbReference type="EMBL" id="GMH49720.1"/>
    </source>
</evidence>
<keyword evidence="1" id="KW-0175">Coiled coil</keyword>
<comment type="caution">
    <text evidence="2">The sequence shown here is derived from an EMBL/GenBank/DDBJ whole genome shotgun (WGS) entry which is preliminary data.</text>
</comment>
<protein>
    <submittedName>
        <fullName evidence="2">Uncharacterized protein</fullName>
    </submittedName>
</protein>
<name>A0A9W6ZGN6_9STRA</name>